<dbReference type="PANTHER" id="PTHR43311:SF2">
    <property type="entry name" value="GLUTAMATE--TRNA LIGASE, MITOCHONDRIAL-RELATED"/>
    <property type="match status" value="1"/>
</dbReference>
<evidence type="ECO:0000256" key="3">
    <source>
        <dbReference type="ARBA" id="ARBA00022741"/>
    </source>
</evidence>
<dbReference type="InterPro" id="IPR045462">
    <property type="entry name" value="aa-tRNA-synth_I_cd-bd"/>
</dbReference>
<dbReference type="SUPFAM" id="SSF48163">
    <property type="entry name" value="An anticodon-binding domain of class I aminoacyl-tRNA synthetases"/>
    <property type="match status" value="1"/>
</dbReference>
<evidence type="ECO:0000256" key="7">
    <source>
        <dbReference type="HAMAP-Rule" id="MF_00022"/>
    </source>
</evidence>
<dbReference type="InterPro" id="IPR020751">
    <property type="entry name" value="aa-tRNA-synth_I_codon-bd_sub2"/>
</dbReference>
<evidence type="ECO:0000256" key="4">
    <source>
        <dbReference type="ARBA" id="ARBA00022840"/>
    </source>
</evidence>
<feature type="short sequence motif" description="'HIGH' region" evidence="7">
    <location>
        <begin position="10"/>
        <end position="20"/>
    </location>
</feature>
<dbReference type="InterPro" id="IPR000924">
    <property type="entry name" value="Glu/Gln-tRNA-synth"/>
</dbReference>
<comment type="catalytic activity">
    <reaction evidence="7">
        <text>tRNA(Glu) + L-glutamate + ATP = L-glutamyl-tRNA(Glu) + AMP + diphosphate</text>
        <dbReference type="Rhea" id="RHEA:23540"/>
        <dbReference type="Rhea" id="RHEA-COMP:9663"/>
        <dbReference type="Rhea" id="RHEA-COMP:9680"/>
        <dbReference type="ChEBI" id="CHEBI:29985"/>
        <dbReference type="ChEBI" id="CHEBI:30616"/>
        <dbReference type="ChEBI" id="CHEBI:33019"/>
        <dbReference type="ChEBI" id="CHEBI:78442"/>
        <dbReference type="ChEBI" id="CHEBI:78520"/>
        <dbReference type="ChEBI" id="CHEBI:456215"/>
        <dbReference type="EC" id="6.1.1.17"/>
    </reaction>
</comment>
<dbReference type="Gene3D" id="1.10.10.350">
    <property type="match status" value="1"/>
</dbReference>
<dbReference type="GO" id="GO:0000049">
    <property type="term" value="F:tRNA binding"/>
    <property type="evidence" value="ECO:0007669"/>
    <property type="project" value="InterPro"/>
</dbReference>
<keyword evidence="7" id="KW-0963">Cytoplasm</keyword>
<dbReference type="InterPro" id="IPR049940">
    <property type="entry name" value="GluQ/Sye"/>
</dbReference>
<dbReference type="GO" id="GO:0005829">
    <property type="term" value="C:cytosol"/>
    <property type="evidence" value="ECO:0007669"/>
    <property type="project" value="TreeGrafter"/>
</dbReference>
<accession>A0A5Q0BEY6</accession>
<dbReference type="InterPro" id="IPR001412">
    <property type="entry name" value="aa-tRNA-synth_I_CS"/>
</dbReference>
<dbReference type="EC" id="6.1.1.17" evidence="7"/>
<comment type="function">
    <text evidence="7">Catalyzes the attachment of glutamate to tRNA(Glu) in a two-step reaction: glutamate is first activated by ATP to form Glu-AMP and then transferred to the acceptor end of tRNA(Glu).</text>
</comment>
<evidence type="ECO:0000259" key="9">
    <source>
        <dbReference type="Pfam" id="PF19269"/>
    </source>
</evidence>
<keyword evidence="5 7" id="KW-0648">Protein biosynthesis</keyword>
<name>A0A5Q0BEY6_9GAMM</name>
<comment type="caution">
    <text evidence="7">Lacks conserved residue(s) required for the propagation of feature annotation.</text>
</comment>
<feature type="short sequence motif" description="'KMSKS' region" evidence="7">
    <location>
        <begin position="247"/>
        <end position="251"/>
    </location>
</feature>
<dbReference type="EMBL" id="CP044205">
    <property type="protein sequence ID" value="QFY42390.1"/>
    <property type="molecule type" value="Genomic_DNA"/>
</dbReference>
<comment type="subcellular location">
    <subcellularLocation>
        <location evidence="7">Cytoplasm</location>
    </subcellularLocation>
</comment>
<dbReference type="PANTHER" id="PTHR43311">
    <property type="entry name" value="GLUTAMATE--TRNA LIGASE"/>
    <property type="match status" value="1"/>
</dbReference>
<keyword evidence="11" id="KW-1185">Reference proteome</keyword>
<feature type="binding site" evidence="7">
    <location>
        <position position="250"/>
    </location>
    <ligand>
        <name>ATP</name>
        <dbReference type="ChEBI" id="CHEBI:30616"/>
    </ligand>
</feature>
<dbReference type="GO" id="GO:0005524">
    <property type="term" value="F:ATP binding"/>
    <property type="evidence" value="ECO:0007669"/>
    <property type="project" value="UniProtKB-UniRule"/>
</dbReference>
<dbReference type="Gene3D" id="3.40.50.620">
    <property type="entry name" value="HUPs"/>
    <property type="match status" value="1"/>
</dbReference>
<dbReference type="InterPro" id="IPR008925">
    <property type="entry name" value="aa_tRNA-synth_I_cd-bd_sf"/>
</dbReference>
<sequence length="469" mass="52488">MSVLKTRFAPSPTGLLHLGNARTALFSAFAGDRFLLRIEDTDSERSRSVFVDGLIEDLHWLGLDWGDGPQSSVPTEGFFQSRRSEIYRAYYERLEAEEMAYPCFCTQAELEIARKVQLSAGKPPRYSGKCAALTREQVQQRLAQGLKPALRFRVSSGDEVEFEDGVRGPQHFRGEDIGDFIIRRADGTPAFFFCNAVDDALMGVDCVIRGEDHLSNTPRQLLILRALDLPLPAYAHISLITGDDGAPLSKRNGSVSLKELRERGYFPLAVANMLARLGQYYESDPGLMSFADLRAGFVIGHLGKSPSRFDPHHLDHWQEESVRAAGHESLWQWLFGETRSIVPDANRAQFLDVVRSNCMFPSDADQWARVFFTDEWERPDAEAGTELAAAGEAFFLAALDALSAADHTDFSGFLDRVKQRTGLKGKSLFVPLRLALTGRHDGPELAKIFRLLGRERMTERFARYADMAC</sequence>
<dbReference type="GO" id="GO:0004818">
    <property type="term" value="F:glutamate-tRNA ligase activity"/>
    <property type="evidence" value="ECO:0007669"/>
    <property type="project" value="UniProtKB-UniRule"/>
</dbReference>
<keyword evidence="2 7" id="KW-0436">Ligase</keyword>
<dbReference type="NCBIfam" id="TIGR00464">
    <property type="entry name" value="gltX_bact"/>
    <property type="match status" value="1"/>
</dbReference>
<dbReference type="InterPro" id="IPR020058">
    <property type="entry name" value="Glu/Gln-tRNA-synth_Ib_cat-dom"/>
</dbReference>
<feature type="domain" description="Aminoacyl-tRNA synthetase class I anticodon-binding" evidence="9">
    <location>
        <begin position="343"/>
        <end position="463"/>
    </location>
</feature>
<protein>
    <recommendedName>
        <fullName evidence="7">Glutamate--tRNA ligase</fullName>
        <ecNumber evidence="7">6.1.1.17</ecNumber>
    </recommendedName>
    <alternativeName>
        <fullName evidence="7">Glutamyl-tRNA synthetase</fullName>
        <shortName evidence="7">GluRS</shortName>
    </alternativeName>
</protein>
<keyword evidence="3 7" id="KW-0547">Nucleotide-binding</keyword>
<evidence type="ECO:0000256" key="6">
    <source>
        <dbReference type="ARBA" id="ARBA00023146"/>
    </source>
</evidence>
<dbReference type="KEGG" id="mmob:F6R98_06905"/>
<dbReference type="HAMAP" id="MF_00022">
    <property type="entry name" value="Glu_tRNA_synth_type1"/>
    <property type="match status" value="1"/>
</dbReference>
<dbReference type="AlphaFoldDB" id="A0A5Q0BEY6"/>
<dbReference type="InParanoid" id="A0A5Q0BEY6"/>
<dbReference type="InterPro" id="IPR004527">
    <property type="entry name" value="Glu-tRNA-ligase_bac/mito"/>
</dbReference>
<dbReference type="Pfam" id="PF19269">
    <property type="entry name" value="Anticodon_2"/>
    <property type="match status" value="1"/>
</dbReference>
<comment type="subunit">
    <text evidence="7">Monomer.</text>
</comment>
<keyword evidence="4 7" id="KW-0067">ATP-binding</keyword>
<keyword evidence="6 7" id="KW-0030">Aminoacyl-tRNA synthetase</keyword>
<gene>
    <name evidence="7" type="primary">gltX</name>
    <name evidence="10" type="ORF">F6R98_06905</name>
</gene>
<feature type="domain" description="Glutamyl/glutaminyl-tRNA synthetase class Ib catalytic" evidence="8">
    <location>
        <begin position="4"/>
        <end position="315"/>
    </location>
</feature>
<evidence type="ECO:0000313" key="11">
    <source>
        <dbReference type="Proteomes" id="UP000325755"/>
    </source>
</evidence>
<dbReference type="RefSeq" id="WP_153248370.1">
    <property type="nucleotide sequence ID" value="NZ_CP044205.1"/>
</dbReference>
<dbReference type="Proteomes" id="UP000325755">
    <property type="component" value="Chromosome"/>
</dbReference>
<dbReference type="Pfam" id="PF00749">
    <property type="entry name" value="tRNA-synt_1c"/>
    <property type="match status" value="1"/>
</dbReference>
<dbReference type="OrthoDB" id="9807503at2"/>
<evidence type="ECO:0000259" key="8">
    <source>
        <dbReference type="Pfam" id="PF00749"/>
    </source>
</evidence>
<evidence type="ECO:0000256" key="5">
    <source>
        <dbReference type="ARBA" id="ARBA00022917"/>
    </source>
</evidence>
<evidence type="ECO:0000313" key="10">
    <source>
        <dbReference type="EMBL" id="QFY42390.1"/>
    </source>
</evidence>
<proteinExistence type="inferred from homology"/>
<dbReference type="SUPFAM" id="SSF52374">
    <property type="entry name" value="Nucleotidylyl transferase"/>
    <property type="match status" value="1"/>
</dbReference>
<dbReference type="PRINTS" id="PR00987">
    <property type="entry name" value="TRNASYNTHGLU"/>
</dbReference>
<dbReference type="InterPro" id="IPR014729">
    <property type="entry name" value="Rossmann-like_a/b/a_fold"/>
</dbReference>
<organism evidence="10 11">
    <name type="scientific">Candidatus Methylospira mobilis</name>
    <dbReference type="NCBI Taxonomy" id="1808979"/>
    <lineage>
        <taxon>Bacteria</taxon>
        <taxon>Pseudomonadati</taxon>
        <taxon>Pseudomonadota</taxon>
        <taxon>Gammaproteobacteria</taxon>
        <taxon>Methylococcales</taxon>
        <taxon>Methylococcaceae</taxon>
        <taxon>Candidatus Methylospira</taxon>
    </lineage>
</organism>
<comment type="similarity">
    <text evidence="1 7">Belongs to the class-I aminoacyl-tRNA synthetase family. Glutamate--tRNA ligase type 1 subfamily.</text>
</comment>
<dbReference type="GO" id="GO:0006424">
    <property type="term" value="P:glutamyl-tRNA aminoacylation"/>
    <property type="evidence" value="ECO:0007669"/>
    <property type="project" value="UniProtKB-UniRule"/>
</dbReference>
<dbReference type="PROSITE" id="PS00178">
    <property type="entry name" value="AA_TRNA_LIGASE_I"/>
    <property type="match status" value="1"/>
</dbReference>
<evidence type="ECO:0000256" key="1">
    <source>
        <dbReference type="ARBA" id="ARBA00007894"/>
    </source>
</evidence>
<reference evidence="10 11" key="1">
    <citation type="submission" date="2019-09" db="EMBL/GenBank/DDBJ databases">
        <title>Ecophysiology of the spiral-shaped methanotroph Methylospira mobilis as revealed by the complete genome sequence.</title>
        <authorList>
            <person name="Oshkin I.Y."/>
            <person name="Dedysh S.N."/>
            <person name="Miroshnikov K."/>
            <person name="Danilova O.V."/>
            <person name="Hakobyan A."/>
            <person name="Liesack W."/>
        </authorList>
    </citation>
    <scope>NUCLEOTIDE SEQUENCE [LARGE SCALE GENOMIC DNA]</scope>
    <source>
        <strain evidence="10 11">Shm1</strain>
    </source>
</reference>
<evidence type="ECO:0000256" key="2">
    <source>
        <dbReference type="ARBA" id="ARBA00022598"/>
    </source>
</evidence>